<dbReference type="InterPro" id="IPR039586">
    <property type="entry name" value="CFAP46"/>
</dbReference>
<accession>A0A183AEA3</accession>
<dbReference type="GO" id="GO:0035082">
    <property type="term" value="P:axoneme assembly"/>
    <property type="evidence" value="ECO:0007669"/>
    <property type="project" value="InterPro"/>
</dbReference>
<reference evidence="2 3" key="2">
    <citation type="submission" date="2018-11" db="EMBL/GenBank/DDBJ databases">
        <authorList>
            <consortium name="Pathogen Informatics"/>
        </authorList>
    </citation>
    <scope>NUCLEOTIDE SEQUENCE [LARGE SCALE GENOMIC DNA]</scope>
    <source>
        <strain evidence="2 3">Egypt</strain>
    </source>
</reference>
<dbReference type="GO" id="GO:0060294">
    <property type="term" value="P:cilium movement involved in cell motility"/>
    <property type="evidence" value="ECO:0007669"/>
    <property type="project" value="InterPro"/>
</dbReference>
<feature type="region of interest" description="Disordered" evidence="1">
    <location>
        <begin position="757"/>
        <end position="803"/>
    </location>
</feature>
<dbReference type="OrthoDB" id="68437at2759"/>
<dbReference type="PANTHER" id="PTHR15977">
    <property type="entry name" value="CILIA- AND FLAGELLA-ASSOCIATED PROTEIN 46"/>
    <property type="match status" value="1"/>
</dbReference>
<dbReference type="PANTHER" id="PTHR15977:SF15">
    <property type="entry name" value="CILIA- AND FLAGELLA-ASSOCIATED PROTEIN 46"/>
    <property type="match status" value="1"/>
</dbReference>
<keyword evidence="3" id="KW-1185">Reference proteome</keyword>
<evidence type="ECO:0000256" key="1">
    <source>
        <dbReference type="SAM" id="MobiDB-lite"/>
    </source>
</evidence>
<gene>
    <name evidence="2" type="ORF">ECPE_LOCUS5288</name>
</gene>
<sequence length="803" mass="90457">MLETIRKALNEYIRDKNCKTCEKFDNFLLAKTCELCYDLIQNYFQTWKVSQPFLCPPEIILYTSVCAIKESKPTIAKELIRIYEEVFTNTDELFAVCQLIKAEMLLPSVNADMNNLDAMIKLINKCITISNRVKNENILATACATLYRAIYVYLRPSTRPNAIKYLKPIVKLLSESEAKAYKWQILFIRILLEAYIQTGQRKDASHLVDVAAGGPARHLPQQMVQLLVRASASNLASAERNISWASGVSGTSDTDATGSDKSTVAYVEGHKRTNYPQMSGQLAQTLLQSGMLPANRIAKLKVQNKETGDQLDEIVRLLRVLNPSEESTEGRTGRSEQLSVPVTDSKRTNDSTGAGMTAGEDDWSERYQFFPDDTFNLLFQLGLIAVSRKLPGVVTACDPVSAEVNAELLNLELETMEEDFRLDSNTTAIVQSHLQLAKRCEQLVEQAIRTKANNETIQTGCVTLWNICLPLLQKTTRQDQLVQQCLHLIVETLDQLQSLHFRLRCQAHLMLAKCLADMEKLPQALAHLEKVFTFDDTDEFTEGAIHMYNRLQLRATIYEIPDRIEDRAAQILEHLRSVTLEDLSARKLAELFQTGTDGLFEKNFHPANGQSQMTIRDLLSRVGETLAPNCFLTALERETLLTETLREQDRLITDRHSISGTITSGLYTGEVVRQLANRAEQWQKCMETVQSEAVQQLVQKSKQEGTFKERLLLWMDLAKVARRFHLWDMCTLACRFGLQYDTDAVWSDIWSKIERGKTLPSKSGGGGGEQSSGQKKTVGNAKEPSPTSGTDKKPKISKGKVKH</sequence>
<dbReference type="Proteomes" id="UP000272942">
    <property type="component" value="Unassembled WGS sequence"/>
</dbReference>
<feature type="region of interest" description="Disordered" evidence="1">
    <location>
        <begin position="324"/>
        <end position="358"/>
    </location>
</feature>
<evidence type="ECO:0000313" key="3">
    <source>
        <dbReference type="Proteomes" id="UP000272942"/>
    </source>
</evidence>
<evidence type="ECO:0000313" key="4">
    <source>
        <dbReference type="WBParaSite" id="ECPE_0000530001-mRNA-1"/>
    </source>
</evidence>
<name>A0A183AEA3_9TREM</name>
<dbReference type="AlphaFoldDB" id="A0A183AEA3"/>
<dbReference type="WBParaSite" id="ECPE_0000530001-mRNA-1">
    <property type="protein sequence ID" value="ECPE_0000530001-mRNA-1"/>
    <property type="gene ID" value="ECPE_0000530001"/>
</dbReference>
<organism evidence="4">
    <name type="scientific">Echinostoma caproni</name>
    <dbReference type="NCBI Taxonomy" id="27848"/>
    <lineage>
        <taxon>Eukaryota</taxon>
        <taxon>Metazoa</taxon>
        <taxon>Spiralia</taxon>
        <taxon>Lophotrochozoa</taxon>
        <taxon>Platyhelminthes</taxon>
        <taxon>Trematoda</taxon>
        <taxon>Digenea</taxon>
        <taxon>Plagiorchiida</taxon>
        <taxon>Echinostomata</taxon>
        <taxon>Echinostomatoidea</taxon>
        <taxon>Echinostomatidae</taxon>
        <taxon>Echinostoma</taxon>
    </lineage>
</organism>
<dbReference type="EMBL" id="UZAN01042130">
    <property type="protein sequence ID" value="VDP75102.1"/>
    <property type="molecule type" value="Genomic_DNA"/>
</dbReference>
<evidence type="ECO:0000313" key="2">
    <source>
        <dbReference type="EMBL" id="VDP75102.1"/>
    </source>
</evidence>
<proteinExistence type="predicted"/>
<reference evidence="4" key="1">
    <citation type="submission" date="2016-06" db="UniProtKB">
        <authorList>
            <consortium name="WormBaseParasite"/>
        </authorList>
    </citation>
    <scope>IDENTIFICATION</scope>
</reference>
<protein>
    <submittedName>
        <fullName evidence="4">HEAT repeat-containing protein 6</fullName>
    </submittedName>
</protein>